<evidence type="ECO:0000313" key="10">
    <source>
        <dbReference type="EMBL" id="MVU80734.1"/>
    </source>
</evidence>
<dbReference type="SUPFAM" id="SSF56112">
    <property type="entry name" value="Protein kinase-like (PK-like)"/>
    <property type="match status" value="1"/>
</dbReference>
<dbReference type="Gene3D" id="1.25.40.10">
    <property type="entry name" value="Tetratricopeptide repeat domain"/>
    <property type="match status" value="1"/>
</dbReference>
<dbReference type="Gene3D" id="3.40.50.300">
    <property type="entry name" value="P-loop containing nucleotide triphosphate hydrolases"/>
    <property type="match status" value="1"/>
</dbReference>
<evidence type="ECO:0000256" key="2">
    <source>
        <dbReference type="ARBA" id="ARBA00022679"/>
    </source>
</evidence>
<evidence type="ECO:0000256" key="8">
    <source>
        <dbReference type="SAM" id="MobiDB-lite"/>
    </source>
</evidence>
<dbReference type="SMART" id="SM00220">
    <property type="entry name" value="S_TKc"/>
    <property type="match status" value="1"/>
</dbReference>
<dbReference type="Pfam" id="PF17874">
    <property type="entry name" value="TPR_MalT"/>
    <property type="match status" value="1"/>
</dbReference>
<sequence>MNDATQRQQVLGIEAELEAEGFEGAELIGRGGFGAVYRCRERALDRDVAVKIVDTKTSDADLQRFLREQRALGRLSGHPNIVTVLHVDVTATGRPYLVMPYHPAGSLHDRITRDGPLDYPDVLRLGIKLSAAMETAHRNGILHRDVKPANILITDYGEPQLCDFGIAHGIDGFQTATGEITGSPAFTAPEVLAGRSSSVQSDIYGLGATLFSALTGHAAFERMEGEDLVAQFIRISRQTAVLPLDLPEGIAGLVETAMARNPGNRPRSAYEFGTAIRDLQQHLGLPQDDLSVMGTADPAASVSDNHGKAVPRRASTPPPTPNTRFRPPHPTRALVARARVMAPLKQQERKRLVVIHAPAGFGKSSLAAQWAEYISGTGVLVVWLTLDAEDNNAITFCTHLVEAVHRVEPALAHDLRNALEEAGGQAERFVLTTLINKIHDLDRRLAIVVDDWHQVTSESTRNALRFLLEKGCHHLQLIITTRTRSGLPLAGMRVRNELVEIDAAALRFTDDEAAALLSGYDGLRVTPTQVSELTHSTEGWVAALQLASLSLQHRTDSTSLLTNISGRHQAIGDFLAENVLDSLEPALVDFMMATSLTRRISGDLANTLTQETTGQARLDEVEERNLFLQRLDDNGEWFRYHHLFAEYLQRRLERDQPDRLPELHRRAAQWFIDHGHIADAVRHTLATGDQLRAAQLVEQAGFTLLEDGQPARLLGLVEALPDDVAETLPHLQTAVALANIALRHDLEAKEALKRVYVILDRSHADADSEHLRNQCGVIEAVTAMLSDHTVGVEDLIAAPLSAPESFDPWFVSTAGVVSAYLALMRFDFEGAKQWRDRVSSLSDTTSGQLTRTYLYCFSGIAAHEQLDIPAAEYYFRKAQRVAQVARGSSGIAARLAGALLGALLYERDELDEAESLLDASFELGATAGTVDFMIAGYAIGARVKAVRGNRDEALHRLEEGARTAKELALPRLAAAVECERIRLGLATDSESLSIPVDFARGSKAGTDADELIGDILLSNRIRTILNSGSSERITAIVGDAAALVAKLTTQQRRRARLNAEILLAQCLSIAGEDDQAMRLATGIENQCRELGITRLLLDAGPVFGDLIDRR</sequence>
<keyword evidence="2 6" id="KW-0808">Transferase</keyword>
<dbReference type="InterPro" id="IPR016236">
    <property type="entry name" value="Ser/Thr_kinase_PknK_prd"/>
</dbReference>
<dbReference type="GO" id="GO:0106310">
    <property type="term" value="F:protein serine kinase activity"/>
    <property type="evidence" value="ECO:0007669"/>
    <property type="project" value="UniProtKB-UniRule"/>
</dbReference>
<dbReference type="PIRSF" id="PIRSF000574">
    <property type="entry name" value="Ser/Thr_PK_PknK_prd"/>
    <property type="match status" value="1"/>
</dbReference>
<proteinExistence type="inferred from homology"/>
<dbReference type="GO" id="GO:0004674">
    <property type="term" value="F:protein serine/threonine kinase activity"/>
    <property type="evidence" value="ECO:0007669"/>
    <property type="project" value="UniProtKB-UniRule"/>
</dbReference>
<dbReference type="PANTHER" id="PTHR43289:SF6">
    <property type="entry name" value="SERINE_THREONINE-PROTEIN KINASE NEKL-3"/>
    <property type="match status" value="1"/>
</dbReference>
<keyword evidence="3 6" id="KW-0547">Nucleotide-binding</keyword>
<dbReference type="GO" id="GO:0005524">
    <property type="term" value="F:ATP binding"/>
    <property type="evidence" value="ECO:0007669"/>
    <property type="project" value="UniProtKB-UniRule"/>
</dbReference>
<feature type="domain" description="Protein kinase" evidence="9">
    <location>
        <begin position="22"/>
        <end position="285"/>
    </location>
</feature>
<keyword evidence="11" id="KW-1185">Reference proteome</keyword>
<accession>A0A7K1V298</accession>
<comment type="similarity">
    <text evidence="6">Belongs to the protein kinase superfamily.</text>
</comment>
<dbReference type="CDD" id="cd14014">
    <property type="entry name" value="STKc_PknB_like"/>
    <property type="match status" value="1"/>
</dbReference>
<name>A0A7K1V298_9NOCA</name>
<evidence type="ECO:0000259" key="9">
    <source>
        <dbReference type="PROSITE" id="PS50011"/>
    </source>
</evidence>
<dbReference type="AlphaFoldDB" id="A0A7K1V298"/>
<evidence type="ECO:0000256" key="1">
    <source>
        <dbReference type="ARBA" id="ARBA00022527"/>
    </source>
</evidence>
<comment type="catalytic activity">
    <reaction evidence="6">
        <text>L-threonyl-[protein] + ATP = O-phospho-L-threonyl-[protein] + ADP + H(+)</text>
        <dbReference type="Rhea" id="RHEA:46608"/>
        <dbReference type="Rhea" id="RHEA-COMP:11060"/>
        <dbReference type="Rhea" id="RHEA-COMP:11605"/>
        <dbReference type="ChEBI" id="CHEBI:15378"/>
        <dbReference type="ChEBI" id="CHEBI:30013"/>
        <dbReference type="ChEBI" id="CHEBI:30616"/>
        <dbReference type="ChEBI" id="CHEBI:61977"/>
        <dbReference type="ChEBI" id="CHEBI:456216"/>
        <dbReference type="EC" id="2.7.11.1"/>
    </reaction>
</comment>
<dbReference type="PROSITE" id="PS00107">
    <property type="entry name" value="PROTEIN_KINASE_ATP"/>
    <property type="match status" value="1"/>
</dbReference>
<dbReference type="EC" id="2.7.11.1" evidence="6"/>
<dbReference type="GO" id="GO:0046872">
    <property type="term" value="F:metal ion binding"/>
    <property type="evidence" value="ECO:0007669"/>
    <property type="project" value="UniProtKB-UniRule"/>
</dbReference>
<dbReference type="PANTHER" id="PTHR43289">
    <property type="entry name" value="MITOGEN-ACTIVATED PROTEIN KINASE KINASE KINASE 20-RELATED"/>
    <property type="match status" value="1"/>
</dbReference>
<evidence type="ECO:0000256" key="6">
    <source>
        <dbReference type="PIRNR" id="PIRNR000574"/>
    </source>
</evidence>
<keyword evidence="4 6" id="KW-0418">Kinase</keyword>
<comment type="catalytic activity">
    <reaction evidence="6">
        <text>L-seryl-[protein] + ATP = O-phospho-L-seryl-[protein] + ADP + H(+)</text>
        <dbReference type="Rhea" id="RHEA:17989"/>
        <dbReference type="Rhea" id="RHEA-COMP:9863"/>
        <dbReference type="Rhea" id="RHEA-COMP:11604"/>
        <dbReference type="ChEBI" id="CHEBI:15378"/>
        <dbReference type="ChEBI" id="CHEBI:29999"/>
        <dbReference type="ChEBI" id="CHEBI:30616"/>
        <dbReference type="ChEBI" id="CHEBI:83421"/>
        <dbReference type="ChEBI" id="CHEBI:456216"/>
        <dbReference type="EC" id="2.7.11.1"/>
    </reaction>
</comment>
<dbReference type="PROSITE" id="PS50011">
    <property type="entry name" value="PROTEIN_KINASE_DOM"/>
    <property type="match status" value="1"/>
</dbReference>
<dbReference type="InterPro" id="IPR011009">
    <property type="entry name" value="Kinase-like_dom_sf"/>
</dbReference>
<evidence type="ECO:0000256" key="7">
    <source>
        <dbReference type="PROSITE-ProRule" id="PRU10141"/>
    </source>
</evidence>
<evidence type="ECO:0000256" key="4">
    <source>
        <dbReference type="ARBA" id="ARBA00022777"/>
    </source>
</evidence>
<organism evidence="10 11">
    <name type="scientific">Nocardia terrae</name>
    <dbReference type="NCBI Taxonomy" id="2675851"/>
    <lineage>
        <taxon>Bacteria</taxon>
        <taxon>Bacillati</taxon>
        <taxon>Actinomycetota</taxon>
        <taxon>Actinomycetes</taxon>
        <taxon>Mycobacteriales</taxon>
        <taxon>Nocardiaceae</taxon>
        <taxon>Nocardia</taxon>
    </lineage>
</organism>
<reference evidence="10 11" key="1">
    <citation type="submission" date="2019-12" db="EMBL/GenBank/DDBJ databases">
        <title>Nocardia sp. nov. ET3-3 isolated from soil.</title>
        <authorList>
            <person name="Kanchanasin P."/>
            <person name="Tanasupawat S."/>
            <person name="Yuki M."/>
            <person name="Kudo T."/>
        </authorList>
    </citation>
    <scope>NUCLEOTIDE SEQUENCE [LARGE SCALE GENOMIC DNA]</scope>
    <source>
        <strain evidence="10 11">ET3-3</strain>
    </source>
</reference>
<evidence type="ECO:0000256" key="3">
    <source>
        <dbReference type="ARBA" id="ARBA00022741"/>
    </source>
</evidence>
<dbReference type="InterPro" id="IPR011990">
    <property type="entry name" value="TPR-like_helical_dom_sf"/>
</dbReference>
<dbReference type="InterPro" id="IPR017441">
    <property type="entry name" value="Protein_kinase_ATP_BS"/>
</dbReference>
<dbReference type="InterPro" id="IPR008271">
    <property type="entry name" value="Ser/Thr_kinase_AS"/>
</dbReference>
<dbReference type="Proteomes" id="UP000466794">
    <property type="component" value="Unassembled WGS sequence"/>
</dbReference>
<dbReference type="SUPFAM" id="SSF52540">
    <property type="entry name" value="P-loop containing nucleoside triphosphate hydrolases"/>
    <property type="match status" value="1"/>
</dbReference>
<protein>
    <recommendedName>
        <fullName evidence="6">Serine/threonine-protein kinase PknK</fullName>
        <ecNumber evidence="6">2.7.11.1</ecNumber>
    </recommendedName>
    <alternativeName>
        <fullName evidence="6">Protein kinase K</fullName>
    </alternativeName>
</protein>
<dbReference type="PROSITE" id="PS00108">
    <property type="entry name" value="PROTEIN_KINASE_ST"/>
    <property type="match status" value="1"/>
</dbReference>
<dbReference type="Gene3D" id="1.10.510.10">
    <property type="entry name" value="Transferase(Phosphotransferase) domain 1"/>
    <property type="match status" value="1"/>
</dbReference>
<dbReference type="Pfam" id="PF25873">
    <property type="entry name" value="WHD_MalT"/>
    <property type="match status" value="1"/>
</dbReference>
<dbReference type="EMBL" id="WRPP01000005">
    <property type="protein sequence ID" value="MVU80734.1"/>
    <property type="molecule type" value="Genomic_DNA"/>
</dbReference>
<feature type="region of interest" description="Disordered" evidence="8">
    <location>
        <begin position="294"/>
        <end position="328"/>
    </location>
</feature>
<dbReference type="InterPro" id="IPR041617">
    <property type="entry name" value="TPR_MalT"/>
</dbReference>
<dbReference type="InterPro" id="IPR027417">
    <property type="entry name" value="P-loop_NTPase"/>
</dbReference>
<gene>
    <name evidence="10" type="ORF">GPX89_26210</name>
</gene>
<feature type="binding site" evidence="7">
    <location>
        <position position="51"/>
    </location>
    <ligand>
        <name>ATP</name>
        <dbReference type="ChEBI" id="CHEBI:30616"/>
    </ligand>
</feature>
<dbReference type="InterPro" id="IPR059106">
    <property type="entry name" value="WHD_MalT"/>
</dbReference>
<evidence type="ECO:0000256" key="5">
    <source>
        <dbReference type="ARBA" id="ARBA00022840"/>
    </source>
</evidence>
<dbReference type="Pfam" id="PF13191">
    <property type="entry name" value="AAA_16"/>
    <property type="match status" value="1"/>
</dbReference>
<evidence type="ECO:0000313" key="11">
    <source>
        <dbReference type="Proteomes" id="UP000466794"/>
    </source>
</evidence>
<comment type="caution">
    <text evidence="10">The sequence shown here is derived from an EMBL/GenBank/DDBJ whole genome shotgun (WGS) entry which is preliminary data.</text>
</comment>
<dbReference type="RefSeq" id="WP_157390310.1">
    <property type="nucleotide sequence ID" value="NZ_WRPP01000005.1"/>
</dbReference>
<keyword evidence="1 6" id="KW-0723">Serine/threonine-protein kinase</keyword>
<dbReference type="Pfam" id="PF00069">
    <property type="entry name" value="Pkinase"/>
    <property type="match status" value="1"/>
</dbReference>
<dbReference type="InterPro" id="IPR041664">
    <property type="entry name" value="AAA_16"/>
</dbReference>
<dbReference type="InterPro" id="IPR000719">
    <property type="entry name" value="Prot_kinase_dom"/>
</dbReference>
<keyword evidence="5 6" id="KW-0067">ATP-binding</keyword>